<dbReference type="Gene3D" id="3.40.50.1000">
    <property type="entry name" value="HAD superfamily/HAD-like"/>
    <property type="match status" value="1"/>
</dbReference>
<accession>A0A1B2M100</accession>
<dbReference type="CDD" id="cd01427">
    <property type="entry name" value="HAD_like"/>
    <property type="match status" value="1"/>
</dbReference>
<dbReference type="InterPro" id="IPR036412">
    <property type="entry name" value="HAD-like_sf"/>
</dbReference>
<dbReference type="GO" id="GO:0005829">
    <property type="term" value="C:cytosol"/>
    <property type="evidence" value="ECO:0007669"/>
    <property type="project" value="TreeGrafter"/>
</dbReference>
<dbReference type="InterPro" id="IPR050155">
    <property type="entry name" value="HAD-like_hydrolase_sf"/>
</dbReference>
<dbReference type="InterPro" id="IPR006439">
    <property type="entry name" value="HAD-SF_hydro_IA"/>
</dbReference>
<dbReference type="NCBIfam" id="TIGR01509">
    <property type="entry name" value="HAD-SF-IA-v3"/>
    <property type="match status" value="1"/>
</dbReference>
<proteinExistence type="predicted"/>
<dbReference type="STRING" id="1789224.BFG52_10225"/>
<dbReference type="PANTHER" id="PTHR43434">
    <property type="entry name" value="PHOSPHOGLYCOLATE PHOSPHATASE"/>
    <property type="match status" value="1"/>
</dbReference>
<dbReference type="PANTHER" id="PTHR43434:SF3">
    <property type="entry name" value="GMP_IMP NUCLEOTIDASE YRFG"/>
    <property type="match status" value="1"/>
</dbReference>
<dbReference type="Pfam" id="PF13419">
    <property type="entry name" value="HAD_2"/>
    <property type="match status" value="1"/>
</dbReference>
<reference evidence="1 2" key="1">
    <citation type="submission" date="2016-08" db="EMBL/GenBank/DDBJ databases">
        <authorList>
            <person name="Seilhamer J.J."/>
        </authorList>
    </citation>
    <scope>NUCLEOTIDE SEQUENCE [LARGE SCALE GENOMIC DNA]</scope>
    <source>
        <strain evidence="1 2">BRTC-1</strain>
    </source>
</reference>
<dbReference type="GO" id="GO:0008967">
    <property type="term" value="F:phosphoglycolate phosphatase activity"/>
    <property type="evidence" value="ECO:0007669"/>
    <property type="project" value="TreeGrafter"/>
</dbReference>
<dbReference type="InterPro" id="IPR023214">
    <property type="entry name" value="HAD_sf"/>
</dbReference>
<dbReference type="SFLD" id="SFLDG01129">
    <property type="entry name" value="C1.5:_HAD__Beta-PGM__Phosphata"/>
    <property type="match status" value="1"/>
</dbReference>
<protein>
    <submittedName>
        <fullName evidence="1">Haloacid dehalogenase</fullName>
    </submittedName>
</protein>
<dbReference type="KEGG" id="ala:BFG52_10225"/>
<dbReference type="EMBL" id="CP016895">
    <property type="protein sequence ID" value="AOA58693.1"/>
    <property type="molecule type" value="Genomic_DNA"/>
</dbReference>
<dbReference type="AlphaFoldDB" id="A0A1B2M100"/>
<dbReference type="RefSeq" id="WP_067555630.1">
    <property type="nucleotide sequence ID" value="NZ_CP016895.1"/>
</dbReference>
<dbReference type="SFLD" id="SFLDS00003">
    <property type="entry name" value="Haloacid_Dehalogenase"/>
    <property type="match status" value="1"/>
</dbReference>
<sequence length="218" mass="25178">MRDLTILFDMDGTLLDLAFDDMIWESILPQQHAALQQCHLEESHRFLKQLYSQHKHSLNWYSSRFWQQQTGVDALALQIQHRQHIQLRRDCLILLDSLKQQEIPIWLLTNADQASLKLKLAQTGLSPYFQCIVSSEQYGFPKEEAGFWQQLQLHHPFDPAQVILVDDNLAVLQQAEKNGITQLFSIVQPSSSSAPRSSSELVYPALEHLSELLDYLNL</sequence>
<evidence type="ECO:0000313" key="2">
    <source>
        <dbReference type="Proteomes" id="UP000093391"/>
    </source>
</evidence>
<gene>
    <name evidence="1" type="ORF">BFG52_10225</name>
</gene>
<name>A0A1B2M100_9GAMM</name>
<dbReference type="GO" id="GO:0006281">
    <property type="term" value="P:DNA repair"/>
    <property type="evidence" value="ECO:0007669"/>
    <property type="project" value="TreeGrafter"/>
</dbReference>
<dbReference type="SUPFAM" id="SSF56784">
    <property type="entry name" value="HAD-like"/>
    <property type="match status" value="1"/>
</dbReference>
<dbReference type="InterPro" id="IPR041492">
    <property type="entry name" value="HAD_2"/>
</dbReference>
<organism evidence="1 2">
    <name type="scientific">Acinetobacter larvae</name>
    <dbReference type="NCBI Taxonomy" id="1789224"/>
    <lineage>
        <taxon>Bacteria</taxon>
        <taxon>Pseudomonadati</taxon>
        <taxon>Pseudomonadota</taxon>
        <taxon>Gammaproteobacteria</taxon>
        <taxon>Moraxellales</taxon>
        <taxon>Moraxellaceae</taxon>
        <taxon>Acinetobacter</taxon>
    </lineage>
</organism>
<dbReference type="OrthoDB" id="9773910at2"/>
<dbReference type="Proteomes" id="UP000093391">
    <property type="component" value="Chromosome"/>
</dbReference>
<evidence type="ECO:0000313" key="1">
    <source>
        <dbReference type="EMBL" id="AOA58693.1"/>
    </source>
</evidence>
<keyword evidence="2" id="KW-1185">Reference proteome</keyword>